<dbReference type="Gene3D" id="3.40.50.12710">
    <property type="match status" value="1"/>
</dbReference>
<name>A0A0G3XI36_9SPHN</name>
<accession>A0A0G3XI36</accession>
<dbReference type="InterPro" id="IPR003788">
    <property type="entry name" value="NDUFAF7"/>
</dbReference>
<dbReference type="PANTHER" id="PTHR12049:SF7">
    <property type="entry name" value="PROTEIN ARGININE METHYLTRANSFERASE NDUFAF7, MITOCHONDRIAL"/>
    <property type="match status" value="1"/>
</dbReference>
<dbReference type="KEGG" id="cna:AB433_14275"/>
<organism evidence="3 4">
    <name type="scientific">Croceicoccus naphthovorans</name>
    <dbReference type="NCBI Taxonomy" id="1348774"/>
    <lineage>
        <taxon>Bacteria</taxon>
        <taxon>Pseudomonadati</taxon>
        <taxon>Pseudomonadota</taxon>
        <taxon>Alphaproteobacteria</taxon>
        <taxon>Sphingomonadales</taxon>
        <taxon>Erythrobacteraceae</taxon>
        <taxon>Croceicoccus</taxon>
    </lineage>
</organism>
<gene>
    <name evidence="3" type="ORF">AB433_14275</name>
</gene>
<dbReference type="AlphaFoldDB" id="A0A0G3XI36"/>
<dbReference type="PATRIC" id="fig|1348774.3.peg.3000"/>
<evidence type="ECO:0000256" key="2">
    <source>
        <dbReference type="ARBA" id="ARBA00022679"/>
    </source>
</evidence>
<dbReference type="GO" id="GO:0032259">
    <property type="term" value="P:methylation"/>
    <property type="evidence" value="ECO:0007669"/>
    <property type="project" value="UniProtKB-KW"/>
</dbReference>
<dbReference type="GO" id="GO:0035243">
    <property type="term" value="F:protein-arginine omega-N symmetric methyltransferase activity"/>
    <property type="evidence" value="ECO:0007669"/>
    <property type="project" value="TreeGrafter"/>
</dbReference>
<dbReference type="InterPro" id="IPR029063">
    <property type="entry name" value="SAM-dependent_MTases_sf"/>
</dbReference>
<dbReference type="PANTHER" id="PTHR12049">
    <property type="entry name" value="PROTEIN ARGININE METHYLTRANSFERASE NDUFAF7, MITOCHONDRIAL"/>
    <property type="match status" value="1"/>
</dbReference>
<protein>
    <submittedName>
        <fullName evidence="3">ATP synthase subunit beta</fullName>
    </submittedName>
</protein>
<dbReference type="EMBL" id="CP011770">
    <property type="protein sequence ID" value="AKM10867.1"/>
    <property type="molecule type" value="Genomic_DNA"/>
</dbReference>
<proteinExistence type="predicted"/>
<keyword evidence="4" id="KW-1185">Reference proteome</keyword>
<dbReference type="InterPro" id="IPR038375">
    <property type="entry name" value="NDUFAF7_sf"/>
</dbReference>
<reference evidence="3 4" key="1">
    <citation type="submission" date="2015-06" db="EMBL/GenBank/DDBJ databases">
        <authorList>
            <person name="Zeng Y."/>
            <person name="Huang Y."/>
        </authorList>
    </citation>
    <scope>NUCLEOTIDE SEQUENCE [LARGE SCALE GENOMIC DNA]</scope>
    <source>
        <strain evidence="3 4">PQ-2</strain>
    </source>
</reference>
<dbReference type="STRING" id="1348774.AB433_14275"/>
<keyword evidence="1" id="KW-0489">Methyltransferase</keyword>
<sequence length="354" mass="37282">MSAPEDLTDHFRRLIRLTGPIPLAQYMAEANARYYATRDPLGAAGDFITAPEISQMFGEVVGGWLADIRARSGAADAIYVELGPGRGTLARDALKVLGMAGTVPDVHFVEGSPALREKQGDLLAGARFHNDVSTLPEDRPLLIVANEFFDALPVRQLVRTPDGWRERMVGLDGESLVPIAGDKPMDAAIPARFADLPPDSIVETCPAASAVMHDLAARIVAQGGAMIVFDYGYLAPQPGSTFQALSKHRHHDPFTAPGTADLTCHVDFAALADAARRGGARLDGMAEQGAVLMALGMGHRAAALARANPGQAGAVIAGLERLTAPDAMGRLFKAMALAAPTWPESAGFADAEMG</sequence>
<keyword evidence="2" id="KW-0808">Transferase</keyword>
<evidence type="ECO:0000313" key="3">
    <source>
        <dbReference type="EMBL" id="AKM10867.1"/>
    </source>
</evidence>
<dbReference type="Pfam" id="PF02636">
    <property type="entry name" value="Methyltransf_28"/>
    <property type="match status" value="1"/>
</dbReference>
<evidence type="ECO:0000313" key="4">
    <source>
        <dbReference type="Proteomes" id="UP000035287"/>
    </source>
</evidence>
<evidence type="ECO:0000256" key="1">
    <source>
        <dbReference type="ARBA" id="ARBA00022603"/>
    </source>
</evidence>
<dbReference type="SUPFAM" id="SSF53335">
    <property type="entry name" value="S-adenosyl-L-methionine-dependent methyltransferases"/>
    <property type="match status" value="1"/>
</dbReference>
<dbReference type="RefSeq" id="WP_047821921.1">
    <property type="nucleotide sequence ID" value="NZ_CP011770.1"/>
</dbReference>
<dbReference type="Proteomes" id="UP000035287">
    <property type="component" value="Chromosome"/>
</dbReference>